<evidence type="ECO:0000313" key="1">
    <source>
        <dbReference type="EMBL" id="CAF1038667.1"/>
    </source>
</evidence>
<accession>A0A814JQ77</accession>
<dbReference type="AlphaFoldDB" id="A0A814JQ77"/>
<reference evidence="1" key="1">
    <citation type="submission" date="2021-02" db="EMBL/GenBank/DDBJ databases">
        <authorList>
            <person name="Nowell W R."/>
        </authorList>
    </citation>
    <scope>NUCLEOTIDE SEQUENCE</scope>
</reference>
<organism evidence="1 3">
    <name type="scientific">Adineta steineri</name>
    <dbReference type="NCBI Taxonomy" id="433720"/>
    <lineage>
        <taxon>Eukaryota</taxon>
        <taxon>Metazoa</taxon>
        <taxon>Spiralia</taxon>
        <taxon>Gnathifera</taxon>
        <taxon>Rotifera</taxon>
        <taxon>Eurotatoria</taxon>
        <taxon>Bdelloidea</taxon>
        <taxon>Adinetida</taxon>
        <taxon>Adinetidae</taxon>
        <taxon>Adineta</taxon>
    </lineage>
</organism>
<dbReference type="Proteomes" id="UP000663860">
    <property type="component" value="Unassembled WGS sequence"/>
</dbReference>
<protein>
    <recommendedName>
        <fullName evidence="4">F-box domain-containing protein</fullName>
    </recommendedName>
</protein>
<evidence type="ECO:0000313" key="3">
    <source>
        <dbReference type="Proteomes" id="UP000663860"/>
    </source>
</evidence>
<sequence length="307" mass="35382">MKTIFEDLCNEILIDILEYIATPHEIYHAFSNLNHRFDIILRSIRLKLDIYVEDKQSLTLINYFSSYCNCLCINNVCPTISLNNFSRLRSLTISEPTDEQINSIQSTTLPMLEYLSSPASMLIFDCLFGNNQQQQWLFLRVCNFYFPVFPDSKLTWQPNYTLCTLFGVTCSRTTLSQLLSLLPCLKHLRVDMIANDLSNWNLSIFEKTLASLRIGFHYINYDDLCVLIGPCLHRLYLEIYHEQSSINFARLGAVLTSLTTKLKQFNCDYRGANICIAEIKSAHSLFQNIQAKSDSCDTHSVICEDII</sequence>
<proteinExistence type="predicted"/>
<comment type="caution">
    <text evidence="1">The sequence shown here is derived from an EMBL/GenBank/DDBJ whole genome shotgun (WGS) entry which is preliminary data.</text>
</comment>
<name>A0A814JQ77_9BILA</name>
<dbReference type="Proteomes" id="UP000663868">
    <property type="component" value="Unassembled WGS sequence"/>
</dbReference>
<dbReference type="EMBL" id="CAJOBB010005190">
    <property type="protein sequence ID" value="CAF4119293.1"/>
    <property type="molecule type" value="Genomic_DNA"/>
</dbReference>
<dbReference type="EMBL" id="CAJNOE010000198">
    <property type="protein sequence ID" value="CAF1038667.1"/>
    <property type="molecule type" value="Genomic_DNA"/>
</dbReference>
<evidence type="ECO:0000313" key="2">
    <source>
        <dbReference type="EMBL" id="CAF4119293.1"/>
    </source>
</evidence>
<gene>
    <name evidence="1" type="ORF">IZO911_LOCUS19665</name>
    <name evidence="2" type="ORF">KXQ929_LOCUS35544</name>
</gene>
<evidence type="ECO:0008006" key="4">
    <source>
        <dbReference type="Google" id="ProtNLM"/>
    </source>
</evidence>